<sequence>MQGRSVTDSQKRYWDNLAQFVGCIACIKEGRFNNYCSIHHIEGRTKKNAHWLVLPLCAGHHQDNGTTIAIHPYKKQFEQKYGNQYQLIVDCITLLKKRGVDIPENILTLLDSIKGKFSTDILISLKDQKTCK</sequence>
<dbReference type="Proteomes" id="UP000595278">
    <property type="component" value="Chromosome"/>
</dbReference>
<protein>
    <submittedName>
        <fullName evidence="1">Recombinase</fullName>
    </submittedName>
</protein>
<dbReference type="EMBL" id="CP067393">
    <property type="protein sequence ID" value="QQP87209.1"/>
    <property type="molecule type" value="Genomic_DNA"/>
</dbReference>
<accession>A0A974NIF4</accession>
<keyword evidence="2" id="KW-1185">Reference proteome</keyword>
<dbReference type="AlphaFoldDB" id="A0A974NIF4"/>
<dbReference type="KEGG" id="eaz:JHT90_11660"/>
<gene>
    <name evidence="1" type="ORF">JHT90_11660</name>
</gene>
<dbReference type="Gene3D" id="3.30.40.190">
    <property type="match status" value="1"/>
</dbReference>
<organism evidence="1 2">
    <name type="scientific">Entomomonas asaccharolytica</name>
    <dbReference type="NCBI Taxonomy" id="2785331"/>
    <lineage>
        <taxon>Bacteria</taxon>
        <taxon>Pseudomonadati</taxon>
        <taxon>Pseudomonadota</taxon>
        <taxon>Gammaproteobacteria</taxon>
        <taxon>Pseudomonadales</taxon>
        <taxon>Pseudomonadaceae</taxon>
        <taxon>Entomomonas</taxon>
    </lineage>
</organism>
<proteinExistence type="predicted"/>
<name>A0A974NIF4_9GAMM</name>
<reference evidence="1 2" key="1">
    <citation type="submission" date="2021-01" db="EMBL/GenBank/DDBJ databases">
        <title>Entomomonas sp. F2A isolated from a house cricket (Acheta domesticus).</title>
        <authorList>
            <person name="Spergser J."/>
            <person name="Busse H.-J."/>
        </authorList>
    </citation>
    <scope>NUCLEOTIDE SEQUENCE [LARGE SCALE GENOMIC DNA]</scope>
    <source>
        <strain evidence="1 2">F2A</strain>
    </source>
</reference>
<dbReference type="Pfam" id="PF16786">
    <property type="entry name" value="RecA_dep_nuc"/>
    <property type="match status" value="1"/>
</dbReference>
<evidence type="ECO:0000313" key="1">
    <source>
        <dbReference type="EMBL" id="QQP87209.1"/>
    </source>
</evidence>
<dbReference type="InterPro" id="IPR031875">
    <property type="entry name" value="RecA_dep_nuc"/>
</dbReference>
<evidence type="ECO:0000313" key="2">
    <source>
        <dbReference type="Proteomes" id="UP000595278"/>
    </source>
</evidence>